<dbReference type="InterPro" id="IPR011333">
    <property type="entry name" value="SKP1/BTB/POZ_sf"/>
</dbReference>
<dbReference type="CDD" id="cd18186">
    <property type="entry name" value="BTB_POZ_ZBTB_KLHL-like"/>
    <property type="match status" value="1"/>
</dbReference>
<gene>
    <name evidence="2" type="ORF">PGQ11_002522</name>
</gene>
<dbReference type="SUPFAM" id="SSF54695">
    <property type="entry name" value="POZ domain"/>
    <property type="match status" value="1"/>
</dbReference>
<dbReference type="InterPro" id="IPR000210">
    <property type="entry name" value="BTB/POZ_dom"/>
</dbReference>
<sequence>MSSDIYQAAWDRRFTADQDMFDNDLFSDAKVTAGDKTWSVHKVILCRRSEHFNKALNGHFKEIDDAHVNIEGLTSNAVGAVLYYLYTGVVPTNDFEDIREAVDFFVAADYFDIQELRQSAVNTLGLRLDDLEETGNNQALLDDLDIEQFFYAAHSAYASGHEALREPIENFLAATDFLLMKDDRFMKELSNHAEFAMAIIRLMASPRNEFRMATCCKTEPQVCWSCKIARSDFAETLLFANPEQYPDECRMLVGTCEECYATQIH</sequence>
<dbReference type="Proteomes" id="UP001390339">
    <property type="component" value="Unassembled WGS sequence"/>
</dbReference>
<accession>A0ABR2JID9</accession>
<proteinExistence type="predicted"/>
<evidence type="ECO:0000313" key="3">
    <source>
        <dbReference type="Proteomes" id="UP001390339"/>
    </source>
</evidence>
<protein>
    <submittedName>
        <fullName evidence="2">BTB/POZ protein</fullName>
    </submittedName>
</protein>
<dbReference type="PANTHER" id="PTHR24413">
    <property type="entry name" value="SPECKLE-TYPE POZ PROTEIN"/>
    <property type="match status" value="1"/>
</dbReference>
<keyword evidence="3" id="KW-1185">Reference proteome</keyword>
<dbReference type="SMART" id="SM00225">
    <property type="entry name" value="BTB"/>
    <property type="match status" value="1"/>
</dbReference>
<comment type="caution">
    <text evidence="2">The sequence shown here is derived from an EMBL/GenBank/DDBJ whole genome shotgun (WGS) entry which is preliminary data.</text>
</comment>
<organism evidence="2 3">
    <name type="scientific">Apiospora arundinis</name>
    <dbReference type="NCBI Taxonomy" id="335852"/>
    <lineage>
        <taxon>Eukaryota</taxon>
        <taxon>Fungi</taxon>
        <taxon>Dikarya</taxon>
        <taxon>Ascomycota</taxon>
        <taxon>Pezizomycotina</taxon>
        <taxon>Sordariomycetes</taxon>
        <taxon>Xylariomycetidae</taxon>
        <taxon>Amphisphaeriales</taxon>
        <taxon>Apiosporaceae</taxon>
        <taxon>Apiospora</taxon>
    </lineage>
</organism>
<name>A0ABR2JID9_9PEZI</name>
<feature type="domain" description="BTB" evidence="1">
    <location>
        <begin position="27"/>
        <end position="94"/>
    </location>
</feature>
<reference evidence="2 3" key="1">
    <citation type="journal article" date="2024" name="IMA Fungus">
        <title>Apiospora arundinis, a panoply of carbohydrate-active enzymes and secondary metabolites.</title>
        <authorList>
            <person name="Sorensen T."/>
            <person name="Petersen C."/>
            <person name="Muurmann A.T."/>
            <person name="Christiansen J.V."/>
            <person name="Brundto M.L."/>
            <person name="Overgaard C.K."/>
            <person name="Boysen A.T."/>
            <person name="Wollenberg R.D."/>
            <person name="Larsen T.O."/>
            <person name="Sorensen J.L."/>
            <person name="Nielsen K.L."/>
            <person name="Sondergaard T.E."/>
        </authorList>
    </citation>
    <scope>NUCLEOTIDE SEQUENCE [LARGE SCALE GENOMIC DNA]</scope>
    <source>
        <strain evidence="2 3">AAU 773</strain>
    </source>
</reference>
<evidence type="ECO:0000313" key="2">
    <source>
        <dbReference type="EMBL" id="KAK8877576.1"/>
    </source>
</evidence>
<dbReference type="Pfam" id="PF00651">
    <property type="entry name" value="BTB"/>
    <property type="match status" value="1"/>
</dbReference>
<evidence type="ECO:0000259" key="1">
    <source>
        <dbReference type="PROSITE" id="PS50097"/>
    </source>
</evidence>
<dbReference type="EMBL" id="JAPCWZ010000002">
    <property type="protein sequence ID" value="KAK8877576.1"/>
    <property type="molecule type" value="Genomic_DNA"/>
</dbReference>
<dbReference type="Gene3D" id="3.30.710.10">
    <property type="entry name" value="Potassium Channel Kv1.1, Chain A"/>
    <property type="match status" value="1"/>
</dbReference>
<dbReference type="PROSITE" id="PS50097">
    <property type="entry name" value="BTB"/>
    <property type="match status" value="1"/>
</dbReference>